<dbReference type="AlphaFoldDB" id="A0A6G0YTJ1"/>
<dbReference type="Proteomes" id="UP000478052">
    <property type="component" value="Unassembled WGS sequence"/>
</dbReference>
<dbReference type="OrthoDB" id="6607069at2759"/>
<reference evidence="1 2" key="1">
    <citation type="submission" date="2019-08" db="EMBL/GenBank/DDBJ databases">
        <title>Whole genome of Aphis craccivora.</title>
        <authorList>
            <person name="Voronova N.V."/>
            <person name="Shulinski R.S."/>
            <person name="Bandarenka Y.V."/>
            <person name="Zhorov D.G."/>
            <person name="Warner D."/>
        </authorList>
    </citation>
    <scope>NUCLEOTIDE SEQUENCE [LARGE SCALE GENOMIC DNA]</scope>
    <source>
        <strain evidence="1">180601</strain>
        <tissue evidence="1">Whole Body</tissue>
    </source>
</reference>
<keyword evidence="2" id="KW-1185">Reference proteome</keyword>
<proteinExistence type="predicted"/>
<gene>
    <name evidence="1" type="ORF">FWK35_00022029</name>
</gene>
<evidence type="ECO:0000313" key="1">
    <source>
        <dbReference type="EMBL" id="KAF0761270.1"/>
    </source>
</evidence>
<accession>A0A6G0YTJ1</accession>
<protein>
    <submittedName>
        <fullName evidence="1">Uncharacterized protein</fullName>
    </submittedName>
</protein>
<evidence type="ECO:0000313" key="2">
    <source>
        <dbReference type="Proteomes" id="UP000478052"/>
    </source>
</evidence>
<sequence>IALNIISHNHLHFSEQIINRQKLHNNLKRKVVDDIFTRPSKIIHSELKNADVESLTAQDIKLIKRY</sequence>
<name>A0A6G0YTJ1_APHCR</name>
<feature type="non-terminal residue" evidence="1">
    <location>
        <position position="1"/>
    </location>
</feature>
<dbReference type="EMBL" id="VUJU01002444">
    <property type="protein sequence ID" value="KAF0761270.1"/>
    <property type="molecule type" value="Genomic_DNA"/>
</dbReference>
<organism evidence="1 2">
    <name type="scientific">Aphis craccivora</name>
    <name type="common">Cowpea aphid</name>
    <dbReference type="NCBI Taxonomy" id="307492"/>
    <lineage>
        <taxon>Eukaryota</taxon>
        <taxon>Metazoa</taxon>
        <taxon>Ecdysozoa</taxon>
        <taxon>Arthropoda</taxon>
        <taxon>Hexapoda</taxon>
        <taxon>Insecta</taxon>
        <taxon>Pterygota</taxon>
        <taxon>Neoptera</taxon>
        <taxon>Paraneoptera</taxon>
        <taxon>Hemiptera</taxon>
        <taxon>Sternorrhyncha</taxon>
        <taxon>Aphidomorpha</taxon>
        <taxon>Aphidoidea</taxon>
        <taxon>Aphididae</taxon>
        <taxon>Aphidini</taxon>
        <taxon>Aphis</taxon>
        <taxon>Aphis</taxon>
    </lineage>
</organism>
<comment type="caution">
    <text evidence="1">The sequence shown here is derived from an EMBL/GenBank/DDBJ whole genome shotgun (WGS) entry which is preliminary data.</text>
</comment>